<evidence type="ECO:0000256" key="11">
    <source>
        <dbReference type="ARBA" id="ARBA00045497"/>
    </source>
</evidence>
<evidence type="ECO:0000256" key="10">
    <source>
        <dbReference type="ARBA" id="ARBA00034269"/>
    </source>
</evidence>
<dbReference type="FunFam" id="1.20.58.340:FF:000004">
    <property type="entry name" value="Magnesium transport protein CorA"/>
    <property type="match status" value="1"/>
</dbReference>
<dbReference type="SUPFAM" id="SSF143865">
    <property type="entry name" value="CorA soluble domain-like"/>
    <property type="match status" value="1"/>
</dbReference>
<evidence type="ECO:0000256" key="5">
    <source>
        <dbReference type="ARBA" id="ARBA00022692"/>
    </source>
</evidence>
<dbReference type="GO" id="GO:0015095">
    <property type="term" value="F:magnesium ion transmembrane transporter activity"/>
    <property type="evidence" value="ECO:0007669"/>
    <property type="project" value="UniProtKB-UniRule"/>
</dbReference>
<dbReference type="GO" id="GO:0015087">
    <property type="term" value="F:cobalt ion transmembrane transporter activity"/>
    <property type="evidence" value="ECO:0007669"/>
    <property type="project" value="UniProtKB-UniRule"/>
</dbReference>
<dbReference type="CDD" id="cd12830">
    <property type="entry name" value="MtCorA-like"/>
    <property type="match status" value="1"/>
</dbReference>
<dbReference type="KEGG" id="aer:AERYTH_09040"/>
<keyword evidence="7 12" id="KW-1133">Transmembrane helix</keyword>
<dbReference type="OrthoDB" id="9803416at2"/>
<sequence length="319" mass="36258">MIVDCATYRDGVRQDTAHDEQSLRAALDALEDHEFIWIGMANPRVDELSRVASALSLHPLAVEDALEAHQRPKVERYSDHLFASLRSVTYSDDDIRTHEVNVFLGEKFLLTVRHGGESLREARRRAESVDGAMSHGPTAAFHAVIDTIVDHYEDVARELEQDVEEVETSVFSDERTSDSTRIYRLKRETLEFRRAVLPLREPVHRFATVAVPEEARPYFRDIADHLARASEAIDAIDHLLDNALNAHLAQLSVQQNEDMRKLTAGATIFAVPTAIAGIYGMNFRYMPELSWHLGYPLCLAVIGSLCLYIYWRFKRSGWL</sequence>
<protein>
    <recommendedName>
        <fullName evidence="12">Magnesium transport protein CorA</fullName>
    </recommendedName>
</protein>
<dbReference type="Gene3D" id="1.20.58.340">
    <property type="entry name" value="Magnesium transport protein CorA, transmembrane region"/>
    <property type="match status" value="2"/>
</dbReference>
<gene>
    <name evidence="12" type="primary">corA</name>
    <name evidence="13" type="ORF">AERYTH_09040</name>
</gene>
<dbReference type="PANTHER" id="PTHR46494:SF1">
    <property type="entry name" value="CORA FAMILY METAL ION TRANSPORTER (EUROFUNG)"/>
    <property type="match status" value="1"/>
</dbReference>
<evidence type="ECO:0000256" key="4">
    <source>
        <dbReference type="ARBA" id="ARBA00022475"/>
    </source>
</evidence>
<comment type="similarity">
    <text evidence="2 12">Belongs to the CorA metal ion transporter (MIT) (TC 1.A.35) family.</text>
</comment>
<dbReference type="Proteomes" id="UP000067689">
    <property type="component" value="Chromosome"/>
</dbReference>
<name>A0A0U4BHZ6_9ACTN</name>
<keyword evidence="5 12" id="KW-0812">Transmembrane</keyword>
<feature type="transmembrane region" description="Helical" evidence="12">
    <location>
        <begin position="262"/>
        <end position="281"/>
    </location>
</feature>
<keyword evidence="3 12" id="KW-0813">Transport</keyword>
<keyword evidence="14" id="KW-1185">Reference proteome</keyword>
<evidence type="ECO:0000313" key="14">
    <source>
        <dbReference type="Proteomes" id="UP000067689"/>
    </source>
</evidence>
<dbReference type="InterPro" id="IPR045863">
    <property type="entry name" value="CorA_TM1_TM2"/>
</dbReference>
<evidence type="ECO:0000313" key="13">
    <source>
        <dbReference type="EMBL" id="ALX04833.1"/>
    </source>
</evidence>
<organism evidence="13 14">
    <name type="scientific">Aeromicrobium erythreum</name>
    <dbReference type="NCBI Taxonomy" id="2041"/>
    <lineage>
        <taxon>Bacteria</taxon>
        <taxon>Bacillati</taxon>
        <taxon>Actinomycetota</taxon>
        <taxon>Actinomycetes</taxon>
        <taxon>Propionibacteriales</taxon>
        <taxon>Nocardioidaceae</taxon>
        <taxon>Aeromicrobium</taxon>
    </lineage>
</organism>
<keyword evidence="9 12" id="KW-0472">Membrane</keyword>
<dbReference type="InterPro" id="IPR002523">
    <property type="entry name" value="MgTranspt_CorA/ZnTranspt_ZntB"/>
</dbReference>
<dbReference type="PATRIC" id="fig|2041.4.peg.1892"/>
<evidence type="ECO:0000256" key="6">
    <source>
        <dbReference type="ARBA" id="ARBA00022842"/>
    </source>
</evidence>
<evidence type="ECO:0000256" key="3">
    <source>
        <dbReference type="ARBA" id="ARBA00022448"/>
    </source>
</evidence>
<dbReference type="InterPro" id="IPR004488">
    <property type="entry name" value="Mg/Co-transport_prot_CorA"/>
</dbReference>
<evidence type="ECO:0000256" key="1">
    <source>
        <dbReference type="ARBA" id="ARBA00004651"/>
    </source>
</evidence>
<comment type="subcellular location">
    <subcellularLocation>
        <location evidence="1">Cell membrane</location>
        <topology evidence="1">Multi-pass membrane protein</topology>
    </subcellularLocation>
    <subcellularLocation>
        <location evidence="12">Membrane</location>
        <topology evidence="12">Multi-pass membrane protein</topology>
    </subcellularLocation>
</comment>
<dbReference type="GO" id="GO:0050897">
    <property type="term" value="F:cobalt ion binding"/>
    <property type="evidence" value="ECO:0007669"/>
    <property type="project" value="TreeGrafter"/>
</dbReference>
<evidence type="ECO:0000256" key="7">
    <source>
        <dbReference type="ARBA" id="ARBA00022989"/>
    </source>
</evidence>
<accession>A0A0U4BHZ6</accession>
<dbReference type="EMBL" id="CP011502">
    <property type="protein sequence ID" value="ALX04833.1"/>
    <property type="molecule type" value="Genomic_DNA"/>
</dbReference>
<dbReference type="Pfam" id="PF01544">
    <property type="entry name" value="CorA"/>
    <property type="match status" value="1"/>
</dbReference>
<dbReference type="InterPro" id="IPR045861">
    <property type="entry name" value="CorA_cytoplasmic_dom"/>
</dbReference>
<evidence type="ECO:0000256" key="12">
    <source>
        <dbReference type="RuleBase" id="RU362010"/>
    </source>
</evidence>
<dbReference type="GO" id="GO:0000287">
    <property type="term" value="F:magnesium ion binding"/>
    <property type="evidence" value="ECO:0007669"/>
    <property type="project" value="TreeGrafter"/>
</dbReference>
<evidence type="ECO:0000256" key="2">
    <source>
        <dbReference type="ARBA" id="ARBA00009765"/>
    </source>
</evidence>
<dbReference type="NCBIfam" id="TIGR00383">
    <property type="entry name" value="corA"/>
    <property type="match status" value="1"/>
</dbReference>
<dbReference type="PANTHER" id="PTHR46494">
    <property type="entry name" value="CORA FAMILY METAL ION TRANSPORTER (EUROFUNG)"/>
    <property type="match status" value="1"/>
</dbReference>
<dbReference type="Gene3D" id="3.30.460.20">
    <property type="entry name" value="CorA soluble domain-like"/>
    <property type="match status" value="1"/>
</dbReference>
<dbReference type="AlphaFoldDB" id="A0A0U4BHZ6"/>
<dbReference type="STRING" id="2041.AERYTH_09040"/>
<keyword evidence="4 12" id="KW-1003">Cell membrane</keyword>
<comment type="function">
    <text evidence="11">Mediates influx of magnesium ions. Alternates between open and closed states. Activated by low cytoplasmic Mg(2+) levels. Inactive when cytoplasmic Mg(2+) levels are high.</text>
</comment>
<dbReference type="SUPFAM" id="SSF144083">
    <property type="entry name" value="Magnesium transport protein CorA, transmembrane region"/>
    <property type="match status" value="1"/>
</dbReference>
<evidence type="ECO:0000256" key="9">
    <source>
        <dbReference type="ARBA" id="ARBA00023136"/>
    </source>
</evidence>
<dbReference type="GO" id="GO:0005886">
    <property type="term" value="C:plasma membrane"/>
    <property type="evidence" value="ECO:0007669"/>
    <property type="project" value="UniProtKB-SubCell"/>
</dbReference>
<keyword evidence="6 12" id="KW-0460">Magnesium</keyword>
<dbReference type="RefSeq" id="WP_067861543.1">
    <property type="nucleotide sequence ID" value="NZ_CP011502.1"/>
</dbReference>
<proteinExistence type="inferred from homology"/>
<evidence type="ECO:0000256" key="8">
    <source>
        <dbReference type="ARBA" id="ARBA00023065"/>
    </source>
</evidence>
<reference evidence="13 14" key="1">
    <citation type="journal article" date="1991" name="Int. J. Syst. Bacteriol.">
        <title>Description of the erythromycin-producing bacterium Arthrobacter sp. strain NRRL B-3381 as Aeromicrobium erythreum gen. nov., sp. nov.</title>
        <authorList>
            <person name="Miller E.S."/>
            <person name="Woese C.R."/>
            <person name="Brenner S."/>
        </authorList>
    </citation>
    <scope>NUCLEOTIDE SEQUENCE [LARGE SCALE GENOMIC DNA]</scope>
    <source>
        <strain evidence="13 14">AR18</strain>
    </source>
</reference>
<feature type="transmembrane region" description="Helical" evidence="12">
    <location>
        <begin position="293"/>
        <end position="311"/>
    </location>
</feature>
<keyword evidence="8 12" id="KW-0406">Ion transport</keyword>
<comment type="catalytic activity">
    <reaction evidence="10">
        <text>Mg(2+)(in) = Mg(2+)(out)</text>
        <dbReference type="Rhea" id="RHEA:29827"/>
        <dbReference type="ChEBI" id="CHEBI:18420"/>
    </reaction>
</comment>